<evidence type="ECO:0000256" key="2">
    <source>
        <dbReference type="ARBA" id="ARBA00006434"/>
    </source>
</evidence>
<feature type="transmembrane region" description="Helical" evidence="14">
    <location>
        <begin position="411"/>
        <end position="430"/>
    </location>
</feature>
<keyword evidence="6" id="KW-0769">Symport</keyword>
<dbReference type="Gene3D" id="1.20.1730.10">
    <property type="entry name" value="Sodium/glucose cotransporter"/>
    <property type="match status" value="1"/>
</dbReference>
<feature type="transmembrane region" description="Helical" evidence="14">
    <location>
        <begin position="6"/>
        <end position="25"/>
    </location>
</feature>
<feature type="transmembrane region" description="Helical" evidence="14">
    <location>
        <begin position="172"/>
        <end position="191"/>
    </location>
</feature>
<keyword evidence="9" id="KW-0406">Ion transport</keyword>
<evidence type="ECO:0000256" key="3">
    <source>
        <dbReference type="ARBA" id="ARBA00022448"/>
    </source>
</evidence>
<dbReference type="GO" id="GO:0005886">
    <property type="term" value="C:plasma membrane"/>
    <property type="evidence" value="ECO:0007669"/>
    <property type="project" value="UniProtKB-SubCell"/>
</dbReference>
<keyword evidence="3" id="KW-0813">Transport</keyword>
<evidence type="ECO:0000256" key="11">
    <source>
        <dbReference type="ARBA" id="ARBA00023201"/>
    </source>
</evidence>
<evidence type="ECO:0000313" key="16">
    <source>
        <dbReference type="Proteomes" id="UP000515237"/>
    </source>
</evidence>
<feature type="transmembrane region" description="Helical" evidence="14">
    <location>
        <begin position="354"/>
        <end position="375"/>
    </location>
</feature>
<dbReference type="PANTHER" id="PTHR48086:SF3">
    <property type="entry name" value="SODIUM_PROLINE SYMPORTER"/>
    <property type="match status" value="1"/>
</dbReference>
<comment type="subcellular location">
    <subcellularLocation>
        <location evidence="1">Cell membrane</location>
        <topology evidence="1">Multi-pass membrane protein</topology>
    </subcellularLocation>
</comment>
<accession>A0A7G7G8B3</accession>
<protein>
    <submittedName>
        <fullName evidence="15">Na+:solute symporter</fullName>
    </submittedName>
</protein>
<dbReference type="GO" id="GO:0015193">
    <property type="term" value="F:L-proline transmembrane transporter activity"/>
    <property type="evidence" value="ECO:0007669"/>
    <property type="project" value="TreeGrafter"/>
</dbReference>
<gene>
    <name evidence="15" type="ORF">HUW51_11945</name>
</gene>
<evidence type="ECO:0000256" key="6">
    <source>
        <dbReference type="ARBA" id="ARBA00022847"/>
    </source>
</evidence>
<evidence type="ECO:0000256" key="12">
    <source>
        <dbReference type="ARBA" id="ARBA00033708"/>
    </source>
</evidence>
<dbReference type="GO" id="GO:0015824">
    <property type="term" value="P:proline transport"/>
    <property type="evidence" value="ECO:0007669"/>
    <property type="project" value="TreeGrafter"/>
</dbReference>
<keyword evidence="10 14" id="KW-0472">Membrane</keyword>
<dbReference type="PROSITE" id="PS50283">
    <property type="entry name" value="NA_SOLUT_SYMP_3"/>
    <property type="match status" value="1"/>
</dbReference>
<proteinExistence type="inferred from homology"/>
<evidence type="ECO:0000256" key="4">
    <source>
        <dbReference type="ARBA" id="ARBA00022475"/>
    </source>
</evidence>
<evidence type="ECO:0000256" key="1">
    <source>
        <dbReference type="ARBA" id="ARBA00004651"/>
    </source>
</evidence>
<dbReference type="EMBL" id="CP055156">
    <property type="protein sequence ID" value="QNF33397.1"/>
    <property type="molecule type" value="Genomic_DNA"/>
</dbReference>
<reference evidence="15 16" key="1">
    <citation type="journal article" date="2018" name="Int. J. Syst. Evol. Microbiol.">
        <title>Adhaeribacter swui sp. nov., isolated from wet mud.</title>
        <authorList>
            <person name="Kim D.U."/>
            <person name="Kim K.W."/>
            <person name="Kang M.S."/>
            <person name="Kim J.Y."/>
            <person name="Jang J.H."/>
            <person name="Kim M.K."/>
        </authorList>
    </citation>
    <scope>NUCLEOTIDE SEQUENCE [LARGE SCALE GENOMIC DNA]</scope>
    <source>
        <strain evidence="15 16">KCTC 52873</strain>
    </source>
</reference>
<dbReference type="PANTHER" id="PTHR48086">
    <property type="entry name" value="SODIUM/PROLINE SYMPORTER-RELATED"/>
    <property type="match status" value="1"/>
</dbReference>
<organism evidence="15 16">
    <name type="scientific">Adhaeribacter swui</name>
    <dbReference type="NCBI Taxonomy" id="2086471"/>
    <lineage>
        <taxon>Bacteria</taxon>
        <taxon>Pseudomonadati</taxon>
        <taxon>Bacteroidota</taxon>
        <taxon>Cytophagia</taxon>
        <taxon>Cytophagales</taxon>
        <taxon>Hymenobacteraceae</taxon>
        <taxon>Adhaeribacter</taxon>
    </lineage>
</organism>
<feature type="transmembrane region" description="Helical" evidence="14">
    <location>
        <begin position="308"/>
        <end position="334"/>
    </location>
</feature>
<keyword evidence="16" id="KW-1185">Reference proteome</keyword>
<comment type="catalytic activity">
    <reaction evidence="12">
        <text>L-proline(in) + Na(+)(in) = L-proline(out) + Na(+)(out)</text>
        <dbReference type="Rhea" id="RHEA:28967"/>
        <dbReference type="ChEBI" id="CHEBI:29101"/>
        <dbReference type="ChEBI" id="CHEBI:60039"/>
    </reaction>
</comment>
<evidence type="ECO:0000256" key="7">
    <source>
        <dbReference type="ARBA" id="ARBA00022989"/>
    </source>
</evidence>
<evidence type="ECO:0000256" key="13">
    <source>
        <dbReference type="RuleBase" id="RU362091"/>
    </source>
</evidence>
<keyword evidence="4" id="KW-1003">Cell membrane</keyword>
<keyword evidence="11" id="KW-0739">Sodium transport</keyword>
<dbReference type="KEGG" id="aswu:HUW51_11945"/>
<dbReference type="InterPro" id="IPR001734">
    <property type="entry name" value="Na/solute_symporter"/>
</dbReference>
<dbReference type="CDD" id="cd11477">
    <property type="entry name" value="SLC5sbd_u1"/>
    <property type="match status" value="1"/>
</dbReference>
<evidence type="ECO:0000256" key="14">
    <source>
        <dbReference type="SAM" id="Phobius"/>
    </source>
</evidence>
<feature type="transmembrane region" description="Helical" evidence="14">
    <location>
        <begin position="436"/>
        <end position="454"/>
    </location>
</feature>
<feature type="transmembrane region" description="Helical" evidence="14">
    <location>
        <begin position="45"/>
        <end position="72"/>
    </location>
</feature>
<name>A0A7G7G8B3_9BACT</name>
<dbReference type="InterPro" id="IPR050277">
    <property type="entry name" value="Sodium:Solute_Symporter"/>
</dbReference>
<dbReference type="AlphaFoldDB" id="A0A7G7G8B3"/>
<evidence type="ECO:0000256" key="10">
    <source>
        <dbReference type="ARBA" id="ARBA00023136"/>
    </source>
</evidence>
<keyword evidence="7 14" id="KW-1133">Transmembrane helix</keyword>
<dbReference type="Pfam" id="PF00474">
    <property type="entry name" value="SSF"/>
    <property type="match status" value="1"/>
</dbReference>
<dbReference type="Proteomes" id="UP000515237">
    <property type="component" value="Chromosome"/>
</dbReference>
<dbReference type="GO" id="GO:0005298">
    <property type="term" value="F:proline:sodium symporter activity"/>
    <property type="evidence" value="ECO:0007669"/>
    <property type="project" value="TreeGrafter"/>
</dbReference>
<feature type="transmembrane region" description="Helical" evidence="14">
    <location>
        <begin position="556"/>
        <end position="576"/>
    </location>
</feature>
<keyword evidence="8" id="KW-0915">Sodium</keyword>
<comment type="similarity">
    <text evidence="2 13">Belongs to the sodium:solute symporter (SSF) (TC 2.A.21) family.</text>
</comment>
<keyword evidence="5 14" id="KW-0812">Transmembrane</keyword>
<feature type="transmembrane region" description="Helical" evidence="14">
    <location>
        <begin position="120"/>
        <end position="145"/>
    </location>
</feature>
<evidence type="ECO:0000313" key="15">
    <source>
        <dbReference type="EMBL" id="QNF33397.1"/>
    </source>
</evidence>
<feature type="transmembrane region" description="Helical" evidence="14">
    <location>
        <begin position="203"/>
        <end position="224"/>
    </location>
</feature>
<feature type="transmembrane region" description="Helical" evidence="14">
    <location>
        <begin position="466"/>
        <end position="484"/>
    </location>
</feature>
<feature type="transmembrane region" description="Helical" evidence="14">
    <location>
        <begin position="582"/>
        <end position="598"/>
    </location>
</feature>
<evidence type="ECO:0000256" key="8">
    <source>
        <dbReference type="ARBA" id="ARBA00023053"/>
    </source>
</evidence>
<dbReference type="RefSeq" id="WP_185274249.1">
    <property type="nucleotide sequence ID" value="NZ_CP055156.1"/>
</dbReference>
<evidence type="ECO:0000256" key="5">
    <source>
        <dbReference type="ARBA" id="ARBA00022692"/>
    </source>
</evidence>
<feature type="transmembrane region" description="Helical" evidence="14">
    <location>
        <begin position="490"/>
        <end position="510"/>
    </location>
</feature>
<dbReference type="InterPro" id="IPR038377">
    <property type="entry name" value="Na/Glc_symporter_sf"/>
</dbReference>
<feature type="transmembrane region" description="Helical" evidence="14">
    <location>
        <begin position="264"/>
        <end position="287"/>
    </location>
</feature>
<feature type="transmembrane region" description="Helical" evidence="14">
    <location>
        <begin position="78"/>
        <end position="99"/>
    </location>
</feature>
<evidence type="ECO:0000256" key="9">
    <source>
        <dbReference type="ARBA" id="ARBA00023065"/>
    </source>
</evidence>
<sequence length="626" mass="69723">MKLTTVDICIILVYLLAVVVLGLVLKKRAAKNKEAYLLGGKTLPWYLLGLSNASDMFDISGTMWMVTLAFVYGLKSLWIPWLWPVFNQVFLMMYLSVWIRRSNVTTGAEWITTRFGNGQGAVASHLIMVIFAILSCLGFLAYGFVGLGKFIEIFIPYNSIAAYLPFTVPTAYVAHFYGIIFTAFAVFYAILGGMTSIVIGDLFKYGIMTVAALVIASIAMQNLAQNSLNVPEGWFTPFFGATLHDLNWTGIIDEVNAKIKEDKFGLFGVFFMMMLFKGILASLAGPAPSYDMQKVLSARSPQDAAKMSGFVSVFLLPIRYAMIMGFAVLALLYYDQLNLQSATGIDFEKILPAAIVQFVPAGLVGLLLAGFLAAFMGTFAGTLNAAQAYLVNDIYLKYVNPQATNKRISHMNYLAGLCVAMVGIFMGFFTKDVNSILQWIVSALFGGYVAANVLKWHWWRLNAHGFFWGMLAGIVPALIMPLIFKETLELYYFPVLFLLSLAGCIIGSLVTPPTETATLKSFYKTVRPWGFWQPIEKLIKNEDPAFKANQNFTLDVFNVIIGVTAQCCLTLLPMYFIIQLHTQLWVTVAVLIVCILILKKTWWNRLPTDNPTYQNKNQRVLAGQQI</sequence>